<sequence>MREARARDERLKSMADLLSTMRVVKMYAWEDALQRNVLRSRKVELKWLFAVNVLDAFLDSIYSSCGSVVRIFLSANPSS</sequence>
<evidence type="ECO:0000256" key="4">
    <source>
        <dbReference type="ARBA" id="ARBA00022737"/>
    </source>
</evidence>
<keyword evidence="8" id="KW-0472">Membrane</keyword>
<dbReference type="Gene3D" id="1.20.1560.10">
    <property type="entry name" value="ABC transporter type 1, transmembrane domain"/>
    <property type="match status" value="1"/>
</dbReference>
<evidence type="ECO:0000256" key="6">
    <source>
        <dbReference type="ARBA" id="ARBA00022840"/>
    </source>
</evidence>
<dbReference type="AlphaFoldDB" id="A0A9J6F6M8"/>
<dbReference type="Proteomes" id="UP000821853">
    <property type="component" value="Chromosome 1"/>
</dbReference>
<dbReference type="PANTHER" id="PTHR24223:SF443">
    <property type="entry name" value="MULTIDRUG-RESISTANCE LIKE PROTEIN 1, ISOFORM I"/>
    <property type="match status" value="1"/>
</dbReference>
<keyword evidence="11" id="KW-1185">Reference proteome</keyword>
<dbReference type="GO" id="GO:0016020">
    <property type="term" value="C:membrane"/>
    <property type="evidence" value="ECO:0007669"/>
    <property type="project" value="InterPro"/>
</dbReference>
<keyword evidence="4" id="KW-0677">Repeat</keyword>
<proteinExistence type="predicted"/>
<name>A0A9J6F6M8_HAELO</name>
<dbReference type="EMBL" id="JABSTR010000001">
    <property type="protein sequence ID" value="KAH9359766.1"/>
    <property type="molecule type" value="Genomic_DNA"/>
</dbReference>
<keyword evidence="3" id="KW-0812">Transmembrane</keyword>
<evidence type="ECO:0000256" key="8">
    <source>
        <dbReference type="ARBA" id="ARBA00023136"/>
    </source>
</evidence>
<accession>A0A9J6F6M8</accession>
<evidence type="ECO:0000313" key="10">
    <source>
        <dbReference type="EMBL" id="KAH9359766.1"/>
    </source>
</evidence>
<organism evidence="10 11">
    <name type="scientific">Haemaphysalis longicornis</name>
    <name type="common">Bush tick</name>
    <dbReference type="NCBI Taxonomy" id="44386"/>
    <lineage>
        <taxon>Eukaryota</taxon>
        <taxon>Metazoa</taxon>
        <taxon>Ecdysozoa</taxon>
        <taxon>Arthropoda</taxon>
        <taxon>Chelicerata</taxon>
        <taxon>Arachnida</taxon>
        <taxon>Acari</taxon>
        <taxon>Parasitiformes</taxon>
        <taxon>Ixodida</taxon>
        <taxon>Ixodoidea</taxon>
        <taxon>Ixodidae</taxon>
        <taxon>Haemaphysalinae</taxon>
        <taxon>Haemaphysalis</taxon>
    </lineage>
</organism>
<reference evidence="10 11" key="1">
    <citation type="journal article" date="2020" name="Cell">
        <title>Large-Scale Comparative Analyses of Tick Genomes Elucidate Their Genetic Diversity and Vector Capacities.</title>
        <authorList>
            <consortium name="Tick Genome and Microbiome Consortium (TIGMIC)"/>
            <person name="Jia N."/>
            <person name="Wang J."/>
            <person name="Shi W."/>
            <person name="Du L."/>
            <person name="Sun Y."/>
            <person name="Zhan W."/>
            <person name="Jiang J.F."/>
            <person name="Wang Q."/>
            <person name="Zhang B."/>
            <person name="Ji P."/>
            <person name="Bell-Sakyi L."/>
            <person name="Cui X.M."/>
            <person name="Yuan T.T."/>
            <person name="Jiang B.G."/>
            <person name="Yang W.F."/>
            <person name="Lam T.T."/>
            <person name="Chang Q.C."/>
            <person name="Ding S.J."/>
            <person name="Wang X.J."/>
            <person name="Zhu J.G."/>
            <person name="Ruan X.D."/>
            <person name="Zhao L."/>
            <person name="Wei J.T."/>
            <person name="Ye R.Z."/>
            <person name="Que T.C."/>
            <person name="Du C.H."/>
            <person name="Zhou Y.H."/>
            <person name="Cheng J.X."/>
            <person name="Dai P.F."/>
            <person name="Guo W.B."/>
            <person name="Han X.H."/>
            <person name="Huang E.J."/>
            <person name="Li L.F."/>
            <person name="Wei W."/>
            <person name="Gao Y.C."/>
            <person name="Liu J.Z."/>
            <person name="Shao H.Z."/>
            <person name="Wang X."/>
            <person name="Wang C.C."/>
            <person name="Yang T.C."/>
            <person name="Huo Q.B."/>
            <person name="Li W."/>
            <person name="Chen H.Y."/>
            <person name="Chen S.E."/>
            <person name="Zhou L.G."/>
            <person name="Ni X.B."/>
            <person name="Tian J.H."/>
            <person name="Sheng Y."/>
            <person name="Liu T."/>
            <person name="Pan Y.S."/>
            <person name="Xia L.Y."/>
            <person name="Li J."/>
            <person name="Zhao F."/>
            <person name="Cao W.C."/>
        </authorList>
    </citation>
    <scope>NUCLEOTIDE SEQUENCE [LARGE SCALE GENOMIC DNA]</scope>
    <source>
        <strain evidence="10">HaeL-2018</strain>
    </source>
</reference>
<protein>
    <recommendedName>
        <fullName evidence="9">ABC transmembrane type-1 domain-containing protein</fullName>
    </recommendedName>
</protein>
<evidence type="ECO:0000256" key="7">
    <source>
        <dbReference type="ARBA" id="ARBA00022989"/>
    </source>
</evidence>
<keyword evidence="5" id="KW-0547">Nucleotide-binding</keyword>
<dbReference type="VEuPathDB" id="VectorBase:HLOH_064972"/>
<evidence type="ECO:0000256" key="5">
    <source>
        <dbReference type="ARBA" id="ARBA00022741"/>
    </source>
</evidence>
<evidence type="ECO:0000256" key="2">
    <source>
        <dbReference type="ARBA" id="ARBA00022448"/>
    </source>
</evidence>
<dbReference type="SUPFAM" id="SSF90123">
    <property type="entry name" value="ABC transporter transmembrane region"/>
    <property type="match status" value="1"/>
</dbReference>
<evidence type="ECO:0000259" key="9">
    <source>
        <dbReference type="PROSITE" id="PS50929"/>
    </source>
</evidence>
<dbReference type="InterPro" id="IPR011527">
    <property type="entry name" value="ABC1_TM_dom"/>
</dbReference>
<evidence type="ECO:0000313" key="11">
    <source>
        <dbReference type="Proteomes" id="UP000821853"/>
    </source>
</evidence>
<feature type="domain" description="ABC transmembrane type-1" evidence="9">
    <location>
        <begin position="1"/>
        <end position="73"/>
    </location>
</feature>
<keyword evidence="6" id="KW-0067">ATP-binding</keyword>
<dbReference type="PANTHER" id="PTHR24223">
    <property type="entry name" value="ATP-BINDING CASSETTE SUB-FAMILY C"/>
    <property type="match status" value="1"/>
</dbReference>
<dbReference type="InterPro" id="IPR036640">
    <property type="entry name" value="ABC1_TM_sf"/>
</dbReference>
<dbReference type="GO" id="GO:0005524">
    <property type="term" value="F:ATP binding"/>
    <property type="evidence" value="ECO:0007669"/>
    <property type="project" value="UniProtKB-KW"/>
</dbReference>
<dbReference type="GO" id="GO:0140359">
    <property type="term" value="F:ABC-type transporter activity"/>
    <property type="evidence" value="ECO:0007669"/>
    <property type="project" value="InterPro"/>
</dbReference>
<comment type="caution">
    <text evidence="10">The sequence shown here is derived from an EMBL/GenBank/DDBJ whole genome shotgun (WGS) entry which is preliminary data.</text>
</comment>
<keyword evidence="7" id="KW-1133">Transmembrane helix</keyword>
<keyword evidence="2" id="KW-0813">Transport</keyword>
<evidence type="ECO:0000256" key="3">
    <source>
        <dbReference type="ARBA" id="ARBA00022692"/>
    </source>
</evidence>
<dbReference type="GO" id="GO:0012505">
    <property type="term" value="C:endomembrane system"/>
    <property type="evidence" value="ECO:0007669"/>
    <property type="project" value="UniProtKB-SubCell"/>
</dbReference>
<gene>
    <name evidence="10" type="ORF">HPB48_006181</name>
</gene>
<dbReference type="OrthoDB" id="6513853at2759"/>
<comment type="subcellular location">
    <subcellularLocation>
        <location evidence="1">Endomembrane system</location>
        <topology evidence="1">Multi-pass membrane protein</topology>
    </subcellularLocation>
</comment>
<dbReference type="InterPro" id="IPR050173">
    <property type="entry name" value="ABC_transporter_C-like"/>
</dbReference>
<evidence type="ECO:0000256" key="1">
    <source>
        <dbReference type="ARBA" id="ARBA00004127"/>
    </source>
</evidence>
<dbReference type="PROSITE" id="PS50929">
    <property type="entry name" value="ABC_TM1F"/>
    <property type="match status" value="1"/>
</dbReference>